<name>A0A317NRN4_9NOCA</name>
<dbReference type="PANTHER" id="PTHR43180">
    <property type="entry name" value="3-OXOACYL-(ACYL-CARRIER-PROTEIN) REDUCTASE (AFU_ORTHOLOGUE AFUA_6G11210)"/>
    <property type="match status" value="1"/>
</dbReference>
<evidence type="ECO:0000313" key="4">
    <source>
        <dbReference type="Proteomes" id="UP000246410"/>
    </source>
</evidence>
<dbReference type="GO" id="GO:0016491">
    <property type="term" value="F:oxidoreductase activity"/>
    <property type="evidence" value="ECO:0007669"/>
    <property type="project" value="UniProtKB-KW"/>
</dbReference>
<dbReference type="SUPFAM" id="SSF51735">
    <property type="entry name" value="NAD(P)-binding Rossmann-fold domains"/>
    <property type="match status" value="1"/>
</dbReference>
<protein>
    <submittedName>
        <fullName evidence="3">NADP-dependent 3-hydroxy acid dehydrogenase YdfG</fullName>
    </submittedName>
</protein>
<dbReference type="Pfam" id="PF00106">
    <property type="entry name" value="adh_short"/>
    <property type="match status" value="1"/>
</dbReference>
<dbReference type="PRINTS" id="PR00081">
    <property type="entry name" value="GDHRDH"/>
</dbReference>
<evidence type="ECO:0000313" key="3">
    <source>
        <dbReference type="EMBL" id="PWV77961.1"/>
    </source>
</evidence>
<evidence type="ECO:0000256" key="2">
    <source>
        <dbReference type="ARBA" id="ARBA00023002"/>
    </source>
</evidence>
<dbReference type="InterPro" id="IPR002347">
    <property type="entry name" value="SDR_fam"/>
</dbReference>
<dbReference type="RefSeq" id="WP_110037364.1">
    <property type="nucleotide sequence ID" value="NZ_QGTL01000003.1"/>
</dbReference>
<keyword evidence="2" id="KW-0560">Oxidoreductase</keyword>
<organism evidence="3 4">
    <name type="scientific">Nocardia neocaledoniensis</name>
    <dbReference type="NCBI Taxonomy" id="236511"/>
    <lineage>
        <taxon>Bacteria</taxon>
        <taxon>Bacillati</taxon>
        <taxon>Actinomycetota</taxon>
        <taxon>Actinomycetes</taxon>
        <taxon>Mycobacteriales</taxon>
        <taxon>Nocardiaceae</taxon>
        <taxon>Nocardia</taxon>
    </lineage>
</organism>
<dbReference type="CDD" id="cd05233">
    <property type="entry name" value="SDR_c"/>
    <property type="match status" value="1"/>
</dbReference>
<dbReference type="EMBL" id="QGTL01000003">
    <property type="protein sequence ID" value="PWV77961.1"/>
    <property type="molecule type" value="Genomic_DNA"/>
</dbReference>
<dbReference type="InterPro" id="IPR036291">
    <property type="entry name" value="NAD(P)-bd_dom_sf"/>
</dbReference>
<dbReference type="AlphaFoldDB" id="A0A317NRN4"/>
<keyword evidence="4" id="KW-1185">Reference proteome</keyword>
<comment type="caution">
    <text evidence="3">The sequence shown here is derived from an EMBL/GenBank/DDBJ whole genome shotgun (WGS) entry which is preliminary data.</text>
</comment>
<dbReference type="PANTHER" id="PTHR43180:SF66">
    <property type="entry name" value="SHORT-CHAIN DEHYDROGENASE_REDUCTASE FAMILY PROTEIN"/>
    <property type="match status" value="1"/>
</dbReference>
<sequence length="273" mass="28243">MRVADKVAVVTGGGAGIGAAVATALAAAGARVVVADLDEVAALAVSARINGEYPGTTVGVGADAADTAAIRELIAVAEREFGPVDLYFANAGISGAAGLDATEDDWDLSLAVNLRAHIRAAQLLVPGWVERGEGYFVSTASAAGLLTQIGSATYSVTKHAAVGFAEWLNITYGDQGVRVSCLCPMGVNTKLLYAGRDSGEALGAAATRAVVSAGEVLEPAEVAEIVLAAVDAEQFLILPHPQVLEMYRNKGSDYDRWLRGMRRYQSALLAETH</sequence>
<dbReference type="Proteomes" id="UP000246410">
    <property type="component" value="Unassembled WGS sequence"/>
</dbReference>
<proteinExistence type="inferred from homology"/>
<reference evidence="3 4" key="1">
    <citation type="submission" date="2018-05" db="EMBL/GenBank/DDBJ databases">
        <title>Genomic Encyclopedia of Type Strains, Phase IV (KMG-IV): sequencing the most valuable type-strain genomes for metagenomic binning, comparative biology and taxonomic classification.</title>
        <authorList>
            <person name="Goeker M."/>
        </authorList>
    </citation>
    <scope>NUCLEOTIDE SEQUENCE [LARGE SCALE GENOMIC DNA]</scope>
    <source>
        <strain evidence="3 4">DSM 44717</strain>
    </source>
</reference>
<dbReference type="Gene3D" id="3.40.50.720">
    <property type="entry name" value="NAD(P)-binding Rossmann-like Domain"/>
    <property type="match status" value="1"/>
</dbReference>
<evidence type="ECO:0000256" key="1">
    <source>
        <dbReference type="ARBA" id="ARBA00006484"/>
    </source>
</evidence>
<gene>
    <name evidence="3" type="ORF">DFR69_103562</name>
</gene>
<accession>A0A317NRN4</accession>
<comment type="similarity">
    <text evidence="1">Belongs to the short-chain dehydrogenases/reductases (SDR) family.</text>
</comment>